<dbReference type="Proteomes" id="UP000603056">
    <property type="component" value="Unassembled WGS sequence"/>
</dbReference>
<name>A0A811TFQ4_9EURY</name>
<sequence length="48" mass="5859">MKKVEIQLQNRIEIDDIHGFFIRKVTKFGKNLLKHEETPTFQLRHHIM</sequence>
<organism evidence="2 3">
    <name type="scientific">Candidatus Argoarchaeum ethanivorans</name>
    <dbReference type="NCBI Taxonomy" id="2608793"/>
    <lineage>
        <taxon>Archaea</taxon>
        <taxon>Methanobacteriati</taxon>
        <taxon>Methanobacteriota</taxon>
        <taxon>Stenosarchaea group</taxon>
        <taxon>Methanomicrobia</taxon>
        <taxon>Methanosarcinales</taxon>
        <taxon>Methanosarcinales incertae sedis</taxon>
        <taxon>GOM Arc I cluster</taxon>
        <taxon>Candidatus Argoarchaeum</taxon>
    </lineage>
</organism>
<dbReference type="EMBL" id="CAJHIS010000024">
    <property type="protein sequence ID" value="CAD6494542.1"/>
    <property type="molecule type" value="Genomic_DNA"/>
</dbReference>
<evidence type="ECO:0000313" key="2">
    <source>
        <dbReference type="EMBL" id="CAD6494542.1"/>
    </source>
</evidence>
<comment type="caution">
    <text evidence="2">The sequence shown here is derived from an EMBL/GenBank/DDBJ whole genome shotgun (WGS) entry which is preliminary data.</text>
</comment>
<accession>A0A811TFQ4</accession>
<dbReference type="AlphaFoldDB" id="A0A811TFQ4"/>
<evidence type="ECO:0000313" key="3">
    <source>
        <dbReference type="Proteomes" id="UP000634805"/>
    </source>
</evidence>
<evidence type="ECO:0000313" key="1">
    <source>
        <dbReference type="EMBL" id="CAD6493257.1"/>
    </source>
</evidence>
<protein>
    <submittedName>
        <fullName evidence="2">Uncharacterized protein</fullName>
    </submittedName>
</protein>
<gene>
    <name evidence="2" type="ORF">EMLJLAPB_00825</name>
    <name evidence="1" type="ORF">FFODKBPE_00456</name>
</gene>
<proteinExistence type="predicted"/>
<reference evidence="2" key="1">
    <citation type="submission" date="2020-10" db="EMBL/GenBank/DDBJ databases">
        <authorList>
            <person name="Hahn C.J."/>
            <person name="Laso-Perez R."/>
            <person name="Vulcano F."/>
            <person name="Vaziourakis K.-M."/>
            <person name="Stokke R."/>
            <person name="Steen I.H."/>
            <person name="Teske A."/>
            <person name="Boetius A."/>
            <person name="Liebeke M."/>
            <person name="Amann R."/>
            <person name="Knittel K."/>
        </authorList>
    </citation>
    <scope>NUCLEOTIDE SEQUENCE</scope>
    <source>
        <strain evidence="2">Gfbio:e3339647-f889-4370-9287-4fb5cb688e4c:AG392D22_GoMArc1</strain>
        <strain evidence="1">Gfbio:e3339647-f889-4370-9287-4fb5cb688e4c:AG394J04_GoMArc1</strain>
    </source>
</reference>
<dbReference type="EMBL" id="CAJHIP010000018">
    <property type="protein sequence ID" value="CAD6493257.1"/>
    <property type="molecule type" value="Genomic_DNA"/>
</dbReference>
<dbReference type="Proteomes" id="UP000634805">
    <property type="component" value="Unassembled WGS sequence"/>
</dbReference>